<evidence type="ECO:0000256" key="7">
    <source>
        <dbReference type="SAM" id="MobiDB-lite"/>
    </source>
</evidence>
<dbReference type="OrthoDB" id="9876900at2759"/>
<accession>A0A9W4XHF8</accession>
<keyword evidence="4" id="KW-0328">Glycosyltransferase</keyword>
<dbReference type="Pfam" id="PF13632">
    <property type="entry name" value="Glyco_trans_2_3"/>
    <property type="match status" value="1"/>
</dbReference>
<evidence type="ECO:0000256" key="2">
    <source>
        <dbReference type="ARBA" id="ARBA00006782"/>
    </source>
</evidence>
<dbReference type="GO" id="GO:0030213">
    <property type="term" value="P:hyaluronan biosynthetic process"/>
    <property type="evidence" value="ECO:0007669"/>
    <property type="project" value="TreeGrafter"/>
</dbReference>
<dbReference type="FunFam" id="3.90.550.10:FF:000367">
    <property type="entry name" value="Uncharacterized protein"/>
    <property type="match status" value="1"/>
</dbReference>
<dbReference type="Gene3D" id="3.90.550.10">
    <property type="entry name" value="Spore Coat Polysaccharide Biosynthesis Protein SpsA, Chain A"/>
    <property type="match status" value="1"/>
</dbReference>
<evidence type="ECO:0000256" key="3">
    <source>
        <dbReference type="ARBA" id="ARBA00022475"/>
    </source>
</evidence>
<evidence type="ECO:0000313" key="11">
    <source>
        <dbReference type="Proteomes" id="UP001152607"/>
    </source>
</evidence>
<dbReference type="AlphaFoldDB" id="A0A9W4XHF8"/>
<comment type="similarity">
    <text evidence="2">Belongs to the NodC/HAS family.</text>
</comment>
<feature type="transmembrane region" description="Helical" evidence="8">
    <location>
        <begin position="607"/>
        <end position="626"/>
    </location>
</feature>
<feature type="transmembrane region" description="Helical" evidence="8">
    <location>
        <begin position="577"/>
        <end position="595"/>
    </location>
</feature>
<dbReference type="PANTHER" id="PTHR22913:SF12">
    <property type="entry name" value="MANNURONAN SYNTHASE"/>
    <property type="match status" value="1"/>
</dbReference>
<dbReference type="InterPro" id="IPR001173">
    <property type="entry name" value="Glyco_trans_2-like"/>
</dbReference>
<dbReference type="SUPFAM" id="SSF53448">
    <property type="entry name" value="Nucleotide-diphospho-sugar transferases"/>
    <property type="match status" value="1"/>
</dbReference>
<keyword evidence="5" id="KW-0808">Transferase</keyword>
<keyword evidence="3" id="KW-1003">Cell membrane</keyword>
<evidence type="ECO:0000313" key="10">
    <source>
        <dbReference type="EMBL" id="CAI6331792.1"/>
    </source>
</evidence>
<evidence type="ECO:0000256" key="5">
    <source>
        <dbReference type="ARBA" id="ARBA00022679"/>
    </source>
</evidence>
<evidence type="ECO:0000256" key="1">
    <source>
        <dbReference type="ARBA" id="ARBA00004236"/>
    </source>
</evidence>
<feature type="region of interest" description="Disordered" evidence="7">
    <location>
        <begin position="1"/>
        <end position="44"/>
    </location>
</feature>
<dbReference type="InterPro" id="IPR029044">
    <property type="entry name" value="Nucleotide-diphossugar_trans"/>
</dbReference>
<keyword evidence="11" id="KW-1185">Reference proteome</keyword>
<comment type="caution">
    <text evidence="10">The sequence shown here is derived from an EMBL/GenBank/DDBJ whole genome shotgun (WGS) entry which is preliminary data.</text>
</comment>
<dbReference type="PANTHER" id="PTHR22913">
    <property type="entry name" value="HYALURONAN SYNTHASE"/>
    <property type="match status" value="1"/>
</dbReference>
<evidence type="ECO:0000256" key="8">
    <source>
        <dbReference type="SAM" id="Phobius"/>
    </source>
</evidence>
<keyword evidence="8" id="KW-0812">Transmembrane</keyword>
<keyword evidence="6 8" id="KW-0472">Membrane</keyword>
<dbReference type="GO" id="GO:0005886">
    <property type="term" value="C:plasma membrane"/>
    <property type="evidence" value="ECO:0007669"/>
    <property type="project" value="UniProtKB-SubCell"/>
</dbReference>
<feature type="domain" description="Glycosyltransferase 2-like" evidence="9">
    <location>
        <begin position="295"/>
        <end position="481"/>
    </location>
</feature>
<sequence>MGRPAFLSPHGNPQSYRGTWSPPFSPLSPRTPRSPRFYDDRKKDSEEPEEEIIISAFEKFLNFLGCMAAAVVYAYLLLYSNHLWTIDTGASIFLAEYCGWSNEKLRKKSTGDDQLHNEKSDDLSLAEKGGYFLDAKSDYDEAKLGCIAAVVGYREDPIIFNKALESYLQADGCRFMLVCIDGNSLEDQEMVDIFQKVFPTDSAILDISIPFVEIALQMDRDKPKWQPDTELISKCVSLAKLKLSENDIHLTGPDAIKRLCVTQPHMHKKGVMFTSFIVSLAISELLGIDYLWTSDSDSIVYEGTLRRTIETIAGDKRCAGASTALAIHNKDETLVTKLGNTVFLNELHLSRCFSSAFGANDCQSGPCAAFRIDALRSELLEWYKQRVWGHWMIINEDRHLTTRLLLLGHRIRFISHAITATETPVSLRRWLLQQVRWARSVHIESYAHPSIYLSQPPLFFFAALRRQLISFFILAAVFSYLFTGGTPFLKFSIKDYAYRSLFTLVYLKLRNPIRPSWEEWSWSIPSSLFYNVPLPAIQAWSLVTVFADGWGTAMRGSKEVEGETSWWRDTRKRVGEVGFFVVWMGVVGGVLGRWVSGLCGLGGWEQVICVLVSVGVSWVGLGFWMVTME</sequence>
<dbReference type="Proteomes" id="UP001152607">
    <property type="component" value="Unassembled WGS sequence"/>
</dbReference>
<evidence type="ECO:0000259" key="9">
    <source>
        <dbReference type="Pfam" id="PF13632"/>
    </source>
</evidence>
<protein>
    <recommendedName>
        <fullName evidence="9">Glycosyltransferase 2-like domain-containing protein</fullName>
    </recommendedName>
</protein>
<comment type="subcellular location">
    <subcellularLocation>
        <location evidence="1">Cell membrane</location>
    </subcellularLocation>
</comment>
<reference evidence="10" key="1">
    <citation type="submission" date="2023-01" db="EMBL/GenBank/DDBJ databases">
        <authorList>
            <person name="Van Ghelder C."/>
            <person name="Rancurel C."/>
        </authorList>
    </citation>
    <scope>NUCLEOTIDE SEQUENCE</scope>
    <source>
        <strain evidence="10">CNCM I-4278</strain>
    </source>
</reference>
<gene>
    <name evidence="10" type="ORF">PDIGIT_LOCUS4821</name>
</gene>
<keyword evidence="8" id="KW-1133">Transmembrane helix</keyword>
<name>A0A9W4XHF8_9PLEO</name>
<dbReference type="GO" id="GO:0085029">
    <property type="term" value="P:extracellular matrix assembly"/>
    <property type="evidence" value="ECO:0007669"/>
    <property type="project" value="TreeGrafter"/>
</dbReference>
<dbReference type="EMBL" id="CAOQHR010000003">
    <property type="protein sequence ID" value="CAI6331792.1"/>
    <property type="molecule type" value="Genomic_DNA"/>
</dbReference>
<feature type="transmembrane region" description="Helical" evidence="8">
    <location>
        <begin position="468"/>
        <end position="489"/>
    </location>
</feature>
<evidence type="ECO:0000256" key="4">
    <source>
        <dbReference type="ARBA" id="ARBA00022676"/>
    </source>
</evidence>
<dbReference type="GO" id="GO:0050501">
    <property type="term" value="F:hyaluronan synthase activity"/>
    <property type="evidence" value="ECO:0007669"/>
    <property type="project" value="TreeGrafter"/>
</dbReference>
<proteinExistence type="inferred from homology"/>
<evidence type="ECO:0000256" key="6">
    <source>
        <dbReference type="ARBA" id="ARBA00023136"/>
    </source>
</evidence>
<organism evidence="10 11">
    <name type="scientific">Periconia digitata</name>
    <dbReference type="NCBI Taxonomy" id="1303443"/>
    <lineage>
        <taxon>Eukaryota</taxon>
        <taxon>Fungi</taxon>
        <taxon>Dikarya</taxon>
        <taxon>Ascomycota</taxon>
        <taxon>Pezizomycotina</taxon>
        <taxon>Dothideomycetes</taxon>
        <taxon>Pleosporomycetidae</taxon>
        <taxon>Pleosporales</taxon>
        <taxon>Massarineae</taxon>
        <taxon>Periconiaceae</taxon>
        <taxon>Periconia</taxon>
    </lineage>
</organism>